<organism evidence="2 3">
    <name type="scientific">Trametes pubescens</name>
    <name type="common">White-rot fungus</name>
    <dbReference type="NCBI Taxonomy" id="154538"/>
    <lineage>
        <taxon>Eukaryota</taxon>
        <taxon>Fungi</taxon>
        <taxon>Dikarya</taxon>
        <taxon>Basidiomycota</taxon>
        <taxon>Agaricomycotina</taxon>
        <taxon>Agaricomycetes</taxon>
        <taxon>Polyporales</taxon>
        <taxon>Polyporaceae</taxon>
        <taxon>Trametes</taxon>
    </lineage>
</organism>
<feature type="compositionally biased region" description="Pro residues" evidence="1">
    <location>
        <begin position="44"/>
        <end position="56"/>
    </location>
</feature>
<name>A0A1M2VBQ9_TRAPU</name>
<reference evidence="2 3" key="1">
    <citation type="submission" date="2016-10" db="EMBL/GenBank/DDBJ databases">
        <title>Genome sequence of the basidiomycete white-rot fungus Trametes pubescens.</title>
        <authorList>
            <person name="Makela M.R."/>
            <person name="Granchi Z."/>
            <person name="Peng M."/>
            <person name="De Vries R.P."/>
            <person name="Grigoriev I."/>
            <person name="Riley R."/>
            <person name="Hilden K."/>
        </authorList>
    </citation>
    <scope>NUCLEOTIDE SEQUENCE [LARGE SCALE GENOMIC DNA]</scope>
    <source>
        <strain evidence="2 3">FBCC735</strain>
    </source>
</reference>
<gene>
    <name evidence="2" type="ORF">TRAPUB_4188</name>
</gene>
<dbReference type="EMBL" id="MNAD01001495">
    <property type="protein sequence ID" value="OJT05032.1"/>
    <property type="molecule type" value="Genomic_DNA"/>
</dbReference>
<dbReference type="AlphaFoldDB" id="A0A1M2VBQ9"/>
<proteinExistence type="predicted"/>
<evidence type="ECO:0000313" key="3">
    <source>
        <dbReference type="Proteomes" id="UP000184267"/>
    </source>
</evidence>
<comment type="caution">
    <text evidence="2">The sequence shown here is derived from an EMBL/GenBank/DDBJ whole genome shotgun (WGS) entry which is preliminary data.</text>
</comment>
<accession>A0A1M2VBQ9</accession>
<dbReference type="OrthoDB" id="10425910at2759"/>
<evidence type="ECO:0000313" key="2">
    <source>
        <dbReference type="EMBL" id="OJT05032.1"/>
    </source>
</evidence>
<keyword evidence="3" id="KW-1185">Reference proteome</keyword>
<evidence type="ECO:0000256" key="1">
    <source>
        <dbReference type="SAM" id="MobiDB-lite"/>
    </source>
</evidence>
<dbReference type="Proteomes" id="UP000184267">
    <property type="component" value="Unassembled WGS sequence"/>
</dbReference>
<sequence>MFSFISNQSTTCAECRSLGAGKSKSKLDKKIISRPREYEWPAFQPQPQPRPQPQRPSKPTHEVIPLSQEKVDELIRKGLGTQLISLQDARMREELVRGTLYYHL</sequence>
<protein>
    <submittedName>
        <fullName evidence="2">Uncharacterized protein</fullName>
    </submittedName>
</protein>
<dbReference type="OMA" id="RPREYEW"/>
<feature type="region of interest" description="Disordered" evidence="1">
    <location>
        <begin position="38"/>
        <end position="64"/>
    </location>
</feature>